<evidence type="ECO:0000256" key="5">
    <source>
        <dbReference type="SAM" id="MobiDB-lite"/>
    </source>
</evidence>
<dbReference type="AlphaFoldDB" id="A0A2I0AUJ9"/>
<dbReference type="OrthoDB" id="1725701at2759"/>
<reference evidence="6 7" key="1">
    <citation type="journal article" date="2017" name="Nature">
        <title>The Apostasia genome and the evolution of orchids.</title>
        <authorList>
            <person name="Zhang G.Q."/>
            <person name="Liu K.W."/>
            <person name="Li Z."/>
            <person name="Lohaus R."/>
            <person name="Hsiao Y.Y."/>
            <person name="Niu S.C."/>
            <person name="Wang J.Y."/>
            <person name="Lin Y.C."/>
            <person name="Xu Q."/>
            <person name="Chen L.J."/>
            <person name="Yoshida K."/>
            <person name="Fujiwara S."/>
            <person name="Wang Z.W."/>
            <person name="Zhang Y.Q."/>
            <person name="Mitsuda N."/>
            <person name="Wang M."/>
            <person name="Liu G.H."/>
            <person name="Pecoraro L."/>
            <person name="Huang H.X."/>
            <person name="Xiao X.J."/>
            <person name="Lin M."/>
            <person name="Wu X.Y."/>
            <person name="Wu W.L."/>
            <person name="Chen Y.Y."/>
            <person name="Chang S.B."/>
            <person name="Sakamoto S."/>
            <person name="Ohme-Takagi M."/>
            <person name="Yagi M."/>
            <person name="Zeng S.J."/>
            <person name="Shen C.Y."/>
            <person name="Yeh C.M."/>
            <person name="Luo Y.B."/>
            <person name="Tsai W.C."/>
            <person name="Van de Peer Y."/>
            <person name="Liu Z.J."/>
        </authorList>
    </citation>
    <scope>NUCLEOTIDE SEQUENCE [LARGE SCALE GENOMIC DNA]</scope>
    <source>
        <strain evidence="7">cv. Shenzhen</strain>
        <tissue evidence="6">Stem</tissue>
    </source>
</reference>
<dbReference type="STRING" id="1088818.A0A2I0AUJ9"/>
<dbReference type="InterPro" id="IPR000490">
    <property type="entry name" value="Glyco_hydro_17"/>
</dbReference>
<dbReference type="Proteomes" id="UP000236161">
    <property type="component" value="Unassembled WGS sequence"/>
</dbReference>
<comment type="similarity">
    <text evidence="1 4">Belongs to the glycosyl hydrolase 17 family.</text>
</comment>
<evidence type="ECO:0000256" key="3">
    <source>
        <dbReference type="ARBA" id="ARBA00023295"/>
    </source>
</evidence>
<feature type="compositionally biased region" description="Basic and acidic residues" evidence="5">
    <location>
        <begin position="154"/>
        <end position="175"/>
    </location>
</feature>
<accession>A0A2I0AUJ9</accession>
<dbReference type="InterPro" id="IPR017853">
    <property type="entry name" value="GH"/>
</dbReference>
<organism evidence="6 7">
    <name type="scientific">Apostasia shenzhenica</name>
    <dbReference type="NCBI Taxonomy" id="1088818"/>
    <lineage>
        <taxon>Eukaryota</taxon>
        <taxon>Viridiplantae</taxon>
        <taxon>Streptophyta</taxon>
        <taxon>Embryophyta</taxon>
        <taxon>Tracheophyta</taxon>
        <taxon>Spermatophyta</taxon>
        <taxon>Magnoliopsida</taxon>
        <taxon>Liliopsida</taxon>
        <taxon>Asparagales</taxon>
        <taxon>Orchidaceae</taxon>
        <taxon>Apostasioideae</taxon>
        <taxon>Apostasia</taxon>
    </lineage>
</organism>
<dbReference type="PANTHER" id="PTHR32227">
    <property type="entry name" value="GLUCAN ENDO-1,3-BETA-GLUCOSIDASE BG1-RELATED-RELATED"/>
    <property type="match status" value="1"/>
</dbReference>
<evidence type="ECO:0000256" key="2">
    <source>
        <dbReference type="ARBA" id="ARBA00022801"/>
    </source>
</evidence>
<sequence length="175" mass="19358">MKCAYRSLGRNRPGATSASLVGLNYGLLGNNLLSANKVAPLLHFIGVGRVKLYDADPFVLRAFANTGVELIIGVPDCCVDKVRDPDRALVWTRADVQAYLPGTRIAAITVGNEILTNNDTSLARSVLPAMESLHSALTTLGLDRQTRRRRSRAAHQEERERDEGRKEREERESVF</sequence>
<dbReference type="Gene3D" id="3.20.20.80">
    <property type="entry name" value="Glycosidases"/>
    <property type="match status" value="1"/>
</dbReference>
<dbReference type="SUPFAM" id="SSF51445">
    <property type="entry name" value="(Trans)glycosidases"/>
    <property type="match status" value="1"/>
</dbReference>
<evidence type="ECO:0000256" key="1">
    <source>
        <dbReference type="ARBA" id="ARBA00008773"/>
    </source>
</evidence>
<proteinExistence type="inferred from homology"/>
<dbReference type="InterPro" id="IPR044965">
    <property type="entry name" value="Glyco_hydro_17_plant"/>
</dbReference>
<dbReference type="GO" id="GO:0005975">
    <property type="term" value="P:carbohydrate metabolic process"/>
    <property type="evidence" value="ECO:0007669"/>
    <property type="project" value="InterPro"/>
</dbReference>
<keyword evidence="2" id="KW-0378">Hydrolase</keyword>
<keyword evidence="3" id="KW-0326">Glycosidase</keyword>
<name>A0A2I0AUJ9_9ASPA</name>
<evidence type="ECO:0000313" key="7">
    <source>
        <dbReference type="Proteomes" id="UP000236161"/>
    </source>
</evidence>
<dbReference type="Pfam" id="PF00332">
    <property type="entry name" value="Glyco_hydro_17"/>
    <property type="match status" value="1"/>
</dbReference>
<evidence type="ECO:0000256" key="4">
    <source>
        <dbReference type="RuleBase" id="RU004335"/>
    </source>
</evidence>
<keyword evidence="7" id="KW-1185">Reference proteome</keyword>
<gene>
    <name evidence="6" type="ORF">AXF42_Ash001314</name>
</gene>
<evidence type="ECO:0000313" key="6">
    <source>
        <dbReference type="EMBL" id="PKA59221.1"/>
    </source>
</evidence>
<dbReference type="GO" id="GO:0004553">
    <property type="term" value="F:hydrolase activity, hydrolyzing O-glycosyl compounds"/>
    <property type="evidence" value="ECO:0007669"/>
    <property type="project" value="InterPro"/>
</dbReference>
<feature type="region of interest" description="Disordered" evidence="5">
    <location>
        <begin position="144"/>
        <end position="175"/>
    </location>
</feature>
<protein>
    <submittedName>
        <fullName evidence="6">Glucan endo-1,3-beta-glucosidase 11</fullName>
    </submittedName>
</protein>
<dbReference type="EMBL" id="KZ451950">
    <property type="protein sequence ID" value="PKA59221.1"/>
    <property type="molecule type" value="Genomic_DNA"/>
</dbReference>